<evidence type="ECO:0000313" key="2">
    <source>
        <dbReference type="Proteomes" id="UP000290481"/>
    </source>
</evidence>
<dbReference type="EMBL" id="MZZJ01000002">
    <property type="protein sequence ID" value="RXE54166.1"/>
    <property type="molecule type" value="Genomic_DNA"/>
</dbReference>
<accession>A0A4V1K1F4</accession>
<sequence length="83" mass="8963">MSKNESLATPNEIGLQQSILAIALALKASPGFNNEALKLVAQKFISEPPAGISTPEALVSYRRTLEALANDQEQALKWINQSL</sequence>
<dbReference type="AlphaFoldDB" id="A0A4V1K1F4"/>
<reference evidence="1 2" key="1">
    <citation type="submission" date="2017-03" db="EMBL/GenBank/DDBJ databases">
        <title>Pseudomonas azotoformans: Salt tolerant bacteria having multiple plant growth promoting attributes.</title>
        <authorList>
            <person name="Srivastava A.K."/>
            <person name="Sharma A."/>
            <person name="Srivastava A.K."/>
            <person name="Jamali H."/>
            <person name="Yadav J."/>
            <person name="Srivastava R."/>
            <person name="Kashyap P.L."/>
            <person name="Chakdar H."/>
            <person name="Saxena A.K."/>
        </authorList>
    </citation>
    <scope>NUCLEOTIDE SEQUENCE [LARGE SCALE GENOMIC DNA]</scope>
    <source>
        <strain evidence="1 2">SC 14</strain>
    </source>
</reference>
<name>A0A4V1K1F4_PSEAZ</name>
<gene>
    <name evidence="1" type="ORF">B4O85_04810</name>
</gene>
<evidence type="ECO:0000313" key="1">
    <source>
        <dbReference type="EMBL" id="RXE54166.1"/>
    </source>
</evidence>
<organism evidence="1 2">
    <name type="scientific">Pseudomonas azotoformans</name>
    <dbReference type="NCBI Taxonomy" id="47878"/>
    <lineage>
        <taxon>Bacteria</taxon>
        <taxon>Pseudomonadati</taxon>
        <taxon>Pseudomonadota</taxon>
        <taxon>Gammaproteobacteria</taxon>
        <taxon>Pseudomonadales</taxon>
        <taxon>Pseudomonadaceae</taxon>
        <taxon>Pseudomonas</taxon>
    </lineage>
</organism>
<dbReference type="RefSeq" id="WP_057978834.1">
    <property type="nucleotide sequence ID" value="NZ_MZZJ01000002.1"/>
</dbReference>
<dbReference type="Proteomes" id="UP000290481">
    <property type="component" value="Unassembled WGS sequence"/>
</dbReference>
<proteinExistence type="predicted"/>
<comment type="caution">
    <text evidence="1">The sequence shown here is derived from an EMBL/GenBank/DDBJ whole genome shotgun (WGS) entry which is preliminary data.</text>
</comment>
<protein>
    <submittedName>
        <fullName evidence="1">Uncharacterized protein</fullName>
    </submittedName>
</protein>